<feature type="transmembrane region" description="Helical" evidence="3">
    <location>
        <begin position="20"/>
        <end position="42"/>
    </location>
</feature>
<dbReference type="GO" id="GO:0098542">
    <property type="term" value="P:defense response to other organism"/>
    <property type="evidence" value="ECO:0007669"/>
    <property type="project" value="InterPro"/>
</dbReference>
<evidence type="ECO:0000313" key="4">
    <source>
        <dbReference type="EMBL" id="KAK9919297.1"/>
    </source>
</evidence>
<dbReference type="PANTHER" id="PTHR31415">
    <property type="entry name" value="OS05G0367900 PROTEIN"/>
    <property type="match status" value="1"/>
</dbReference>
<organism evidence="4 5">
    <name type="scientific">Rubus argutus</name>
    <name type="common">Southern blackberry</name>
    <dbReference type="NCBI Taxonomy" id="59490"/>
    <lineage>
        <taxon>Eukaryota</taxon>
        <taxon>Viridiplantae</taxon>
        <taxon>Streptophyta</taxon>
        <taxon>Embryophyta</taxon>
        <taxon>Tracheophyta</taxon>
        <taxon>Spermatophyta</taxon>
        <taxon>Magnoliopsida</taxon>
        <taxon>eudicotyledons</taxon>
        <taxon>Gunneridae</taxon>
        <taxon>Pentapetalae</taxon>
        <taxon>rosids</taxon>
        <taxon>fabids</taxon>
        <taxon>Rosales</taxon>
        <taxon>Rosaceae</taxon>
        <taxon>Rosoideae</taxon>
        <taxon>Rosoideae incertae sedis</taxon>
        <taxon>Rubus</taxon>
    </lineage>
</organism>
<evidence type="ECO:0008006" key="6">
    <source>
        <dbReference type="Google" id="ProtNLM"/>
    </source>
</evidence>
<evidence type="ECO:0000313" key="5">
    <source>
        <dbReference type="Proteomes" id="UP001457282"/>
    </source>
</evidence>
<name>A0AAW1W3Q6_RUBAR</name>
<evidence type="ECO:0000256" key="2">
    <source>
        <dbReference type="ARBA" id="ARBA00023136"/>
    </source>
</evidence>
<dbReference type="PANTHER" id="PTHR31415:SF109">
    <property type="entry name" value="NDR1_HIN1-LIKE PROTEIN 10"/>
    <property type="match status" value="1"/>
</dbReference>
<comment type="caution">
    <text evidence="4">The sequence shown here is derived from an EMBL/GenBank/DDBJ whole genome shotgun (WGS) entry which is preliminary data.</text>
</comment>
<dbReference type="InterPro" id="IPR044839">
    <property type="entry name" value="NDR1-like"/>
</dbReference>
<comment type="subcellular location">
    <subcellularLocation>
        <location evidence="1">Membrane</location>
    </subcellularLocation>
</comment>
<keyword evidence="2 3" id="KW-0472">Membrane</keyword>
<reference evidence="4 5" key="1">
    <citation type="journal article" date="2023" name="G3 (Bethesda)">
        <title>A chromosome-length genome assembly and annotation of blackberry (Rubus argutus, cv. 'Hillquist').</title>
        <authorList>
            <person name="Bruna T."/>
            <person name="Aryal R."/>
            <person name="Dudchenko O."/>
            <person name="Sargent D.J."/>
            <person name="Mead D."/>
            <person name="Buti M."/>
            <person name="Cavallini A."/>
            <person name="Hytonen T."/>
            <person name="Andres J."/>
            <person name="Pham M."/>
            <person name="Weisz D."/>
            <person name="Mascagni F."/>
            <person name="Usai G."/>
            <person name="Natali L."/>
            <person name="Bassil N."/>
            <person name="Fernandez G.E."/>
            <person name="Lomsadze A."/>
            <person name="Armour M."/>
            <person name="Olukolu B."/>
            <person name="Poorten T."/>
            <person name="Britton C."/>
            <person name="Davik J."/>
            <person name="Ashrafi H."/>
            <person name="Aiden E.L."/>
            <person name="Borodovsky M."/>
            <person name="Worthington M."/>
        </authorList>
    </citation>
    <scope>NUCLEOTIDE SEQUENCE [LARGE SCALE GENOMIC DNA]</scope>
    <source>
        <strain evidence="4">PI 553951</strain>
    </source>
</reference>
<dbReference type="EMBL" id="JBEDUW010000006">
    <property type="protein sequence ID" value="KAK9919297.1"/>
    <property type="molecule type" value="Genomic_DNA"/>
</dbReference>
<dbReference type="GO" id="GO:0005886">
    <property type="term" value="C:plasma membrane"/>
    <property type="evidence" value="ECO:0007669"/>
    <property type="project" value="TreeGrafter"/>
</dbReference>
<proteinExistence type="predicted"/>
<evidence type="ECO:0000256" key="3">
    <source>
        <dbReference type="SAM" id="Phobius"/>
    </source>
</evidence>
<evidence type="ECO:0000256" key="1">
    <source>
        <dbReference type="ARBA" id="ARBA00004370"/>
    </source>
</evidence>
<dbReference type="GO" id="GO:0009506">
    <property type="term" value="C:plasmodesma"/>
    <property type="evidence" value="ECO:0007669"/>
    <property type="project" value="TreeGrafter"/>
</dbReference>
<keyword evidence="3" id="KW-1133">Transmembrane helix</keyword>
<keyword evidence="5" id="KW-1185">Reference proteome</keyword>
<keyword evidence="3" id="KW-0812">Transmembrane</keyword>
<dbReference type="Proteomes" id="UP001457282">
    <property type="component" value="Unassembled WGS sequence"/>
</dbReference>
<sequence>MGHIHTARRRVRATYGRKNYKRVIFITVVMGMIIAFFLMLLAEKYELHPLEMDVTDASLTQFNITTTANDTLHYRNLALNITLRNLNKYFRIYYDYILVVADYQNRRWFAMPIRVAEFLQPEKKITSLKVQLSDNNITDDDVANAGSPNYYNIVVKLHLGITYKFIPKCWLDQYWNSLFTCSLKVPLKINGSQSANMTTSAFETTKCKYDHNWYN</sequence>
<accession>A0AAW1W3Q6</accession>
<gene>
    <name evidence="4" type="ORF">M0R45_027902</name>
</gene>
<protein>
    <recommendedName>
        <fullName evidence="6">Late embryogenesis abundant protein LEA-2 subgroup domain-containing protein</fullName>
    </recommendedName>
</protein>
<dbReference type="AlphaFoldDB" id="A0AAW1W3Q6"/>